<keyword evidence="8 9" id="KW-0998">Cell outer membrane</keyword>
<dbReference type="SUPFAM" id="SSF56935">
    <property type="entry name" value="Porins"/>
    <property type="match status" value="1"/>
</dbReference>
<dbReference type="InterPro" id="IPR037066">
    <property type="entry name" value="Plug_dom_sf"/>
</dbReference>
<keyword evidence="15" id="KW-1185">Reference proteome</keyword>
<comment type="subcellular location">
    <subcellularLocation>
        <location evidence="1 9">Cell outer membrane</location>
        <topology evidence="1 9">Multi-pass membrane protein</topology>
    </subcellularLocation>
</comment>
<evidence type="ECO:0000256" key="10">
    <source>
        <dbReference type="PROSITE-ProRule" id="PRU10144"/>
    </source>
</evidence>
<dbReference type="InterPro" id="IPR057601">
    <property type="entry name" value="Oar-like_b-barrel"/>
</dbReference>
<dbReference type="AlphaFoldDB" id="A0A7G9SSP6"/>
<dbReference type="InterPro" id="IPR012910">
    <property type="entry name" value="Plug_dom"/>
</dbReference>
<evidence type="ECO:0000256" key="11">
    <source>
        <dbReference type="SAM" id="SignalP"/>
    </source>
</evidence>
<proteinExistence type="inferred from homology"/>
<evidence type="ECO:0000256" key="3">
    <source>
        <dbReference type="ARBA" id="ARBA00022452"/>
    </source>
</evidence>
<keyword evidence="14" id="KW-0675">Receptor</keyword>
<keyword evidence="7 9" id="KW-0472">Membrane</keyword>
<dbReference type="RefSeq" id="WP_187553386.1">
    <property type="nucleotide sequence ID" value="NZ_BMZL01000001.1"/>
</dbReference>
<accession>A0A7G9SSP6</accession>
<evidence type="ECO:0000256" key="7">
    <source>
        <dbReference type="ARBA" id="ARBA00023136"/>
    </source>
</evidence>
<evidence type="ECO:0000256" key="1">
    <source>
        <dbReference type="ARBA" id="ARBA00004571"/>
    </source>
</evidence>
<evidence type="ECO:0000313" key="15">
    <source>
        <dbReference type="Proteomes" id="UP000515804"/>
    </source>
</evidence>
<dbReference type="Proteomes" id="UP000515804">
    <property type="component" value="Chromosome"/>
</dbReference>
<dbReference type="Gene3D" id="2.60.40.10">
    <property type="entry name" value="Immunoglobulins"/>
    <property type="match status" value="1"/>
</dbReference>
<dbReference type="KEGG" id="tcn:H9L16_04610"/>
<keyword evidence="6" id="KW-0798">TonB box</keyword>
<evidence type="ECO:0000256" key="8">
    <source>
        <dbReference type="ARBA" id="ARBA00023237"/>
    </source>
</evidence>
<protein>
    <submittedName>
        <fullName evidence="14">TonB-dependent receptor</fullName>
    </submittedName>
</protein>
<dbReference type="InterPro" id="IPR010917">
    <property type="entry name" value="TonB_rcpt_CS"/>
</dbReference>
<dbReference type="InterPro" id="IPR039426">
    <property type="entry name" value="TonB-dep_rcpt-like"/>
</dbReference>
<evidence type="ECO:0000313" key="14">
    <source>
        <dbReference type="EMBL" id="QNN70871.1"/>
    </source>
</evidence>
<dbReference type="GO" id="GO:0015344">
    <property type="term" value="F:siderophore uptake transmembrane transporter activity"/>
    <property type="evidence" value="ECO:0007669"/>
    <property type="project" value="TreeGrafter"/>
</dbReference>
<dbReference type="InterPro" id="IPR013783">
    <property type="entry name" value="Ig-like_fold"/>
</dbReference>
<feature type="short sequence motif" description="TonB C-terminal box" evidence="10">
    <location>
        <begin position="1023"/>
        <end position="1040"/>
    </location>
</feature>
<dbReference type="PANTHER" id="PTHR30069:SF46">
    <property type="entry name" value="OAR PROTEIN"/>
    <property type="match status" value="1"/>
</dbReference>
<keyword evidence="5 11" id="KW-0732">Signal</keyword>
<dbReference type="InterPro" id="IPR036942">
    <property type="entry name" value="Beta-barrel_TonB_sf"/>
</dbReference>
<name>A0A7G9SSP6_9GAMM</name>
<evidence type="ECO:0000256" key="4">
    <source>
        <dbReference type="ARBA" id="ARBA00022692"/>
    </source>
</evidence>
<keyword evidence="2 9" id="KW-0813">Transport</keyword>
<evidence type="ECO:0000256" key="5">
    <source>
        <dbReference type="ARBA" id="ARBA00022729"/>
    </source>
</evidence>
<reference evidence="14 15" key="1">
    <citation type="submission" date="2020-08" db="EMBL/GenBank/DDBJ databases">
        <title>Genome sequence of Thermomonas carbonis KCTC 42013T.</title>
        <authorList>
            <person name="Hyun D.-W."/>
            <person name="Bae J.-W."/>
        </authorList>
    </citation>
    <scope>NUCLEOTIDE SEQUENCE [LARGE SCALE GENOMIC DNA]</scope>
    <source>
        <strain evidence="14 15">KCTC 42013</strain>
    </source>
</reference>
<gene>
    <name evidence="14" type="ORF">H9L16_04610</name>
</gene>
<dbReference type="Pfam" id="PF25183">
    <property type="entry name" value="OMP_b-brl_4"/>
    <property type="match status" value="1"/>
</dbReference>
<evidence type="ECO:0000256" key="9">
    <source>
        <dbReference type="PROSITE-ProRule" id="PRU01360"/>
    </source>
</evidence>
<dbReference type="SUPFAM" id="SSF49478">
    <property type="entry name" value="Cna protein B-type domain"/>
    <property type="match status" value="1"/>
</dbReference>
<dbReference type="PROSITE" id="PS52016">
    <property type="entry name" value="TONB_DEPENDENT_REC_3"/>
    <property type="match status" value="1"/>
</dbReference>
<dbReference type="Gene3D" id="2.40.170.20">
    <property type="entry name" value="TonB-dependent receptor, beta-barrel domain"/>
    <property type="match status" value="1"/>
</dbReference>
<comment type="similarity">
    <text evidence="9">Belongs to the TonB-dependent receptor family.</text>
</comment>
<dbReference type="Pfam" id="PF07715">
    <property type="entry name" value="Plug"/>
    <property type="match status" value="1"/>
</dbReference>
<dbReference type="EMBL" id="CP060719">
    <property type="protein sequence ID" value="QNN70871.1"/>
    <property type="molecule type" value="Genomic_DNA"/>
</dbReference>
<organism evidence="14 15">
    <name type="scientific">Thermomonas carbonis</name>
    <dbReference type="NCBI Taxonomy" id="1463158"/>
    <lineage>
        <taxon>Bacteria</taxon>
        <taxon>Pseudomonadati</taxon>
        <taxon>Pseudomonadota</taxon>
        <taxon>Gammaproteobacteria</taxon>
        <taxon>Lysobacterales</taxon>
        <taxon>Lysobacteraceae</taxon>
        <taxon>Thermomonas</taxon>
    </lineage>
</organism>
<evidence type="ECO:0000259" key="13">
    <source>
        <dbReference type="Pfam" id="PF25183"/>
    </source>
</evidence>
<evidence type="ECO:0000256" key="6">
    <source>
        <dbReference type="ARBA" id="ARBA00023077"/>
    </source>
</evidence>
<sequence>MASKYFAKGLKRSALTVALGMCFAGGIHAQSTSGAIYGKAEAGQTVTIVSDTGLTRTVTADANGRYSAPSLPAGRYKVTAGSDARDVTVLVSSGAQVDFGDATTTLGTVTVNASQIATIDVSQTDSRTVFTAEQLQELAVARDINAVALLAPGVINSTAYNSRSSSVGSFGGAAASENAYYINGFPVTNPLTNIGSTTLGFDSIAQQQVLLGGYGAEFGRSTGGVISIITKRGTNEWKGGVYAIYTPASLRSDYKDIYYPETGFWNATTHYNTTAGNNPANWTDGKLYDLNRFNKSGTQVYGFYVGGPIIKDRLFIYANAEQSQTDQEISRYSANLTGKTAAGAPALAATSRAQAWGVTKFTDPRWTVKLDWNINDDHIIELTGIQDNGKVDSEYYGYNYETNERDNVLFNTNKTESNTRLYIGRYTGYLTDNLSVSAMFGQQKIDTLANPLEGYDSSKTYVSISPTVVPTAFAGISNPQKFGPTYNYDGLDETKARRFDINYTIGDHELRAGYDYFEAYSYRGDNVVGPTGYYWSYGLASNPNAALDASHYVGSPASGGGLGANGYYVTKNYSEHGGGTTVKQKAMFIEDRWHITENFLLSLGLRNDGFTNYNGNGEAYVEQKNNWAPRIGFSWDVNGDSTFKVFGNMGRYHLALPNNVSVRGSNPSLSSAQYFTYTGIAADGTPTGLTAIPYTNPNSVYTCDNGGMSSNVECGYDKDPRTIAQIDLKPHYQDEFLIGMERNETDAFSWGVKATYRDLKSAIDDICPSECFIFNAGANVATFWEDDGTGNLVQVTHDFSVDFGTAFPALKRKYVALDMYAQYRKGKFFGKVDYTLSHNWGNAEGQLNSSVDTGAGGQGDVSVTQDWDLPELMFGVNGSLPNNRTHQIKMIGTYRFTDEWRMGGSAIVQSGRPRSCYSYWPYAKPGLYNNAYYSYCGVPGAQTAVNNPNVTPNPEYVFSPRGSLGETPWTATFNVNVAYTPKWLDGLTLSMDVLNLFNTQTATGYYERSASSRTTVNPRFGQELYYSAPRSFRFSARYDF</sequence>
<feature type="signal peptide" evidence="11">
    <location>
        <begin position="1"/>
        <end position="29"/>
    </location>
</feature>
<evidence type="ECO:0000259" key="12">
    <source>
        <dbReference type="Pfam" id="PF07715"/>
    </source>
</evidence>
<feature type="chain" id="PRO_5028828162" evidence="11">
    <location>
        <begin position="30"/>
        <end position="1040"/>
    </location>
</feature>
<dbReference type="PANTHER" id="PTHR30069">
    <property type="entry name" value="TONB-DEPENDENT OUTER MEMBRANE RECEPTOR"/>
    <property type="match status" value="1"/>
</dbReference>
<dbReference type="GO" id="GO:0044718">
    <property type="term" value="P:siderophore transmembrane transport"/>
    <property type="evidence" value="ECO:0007669"/>
    <property type="project" value="TreeGrafter"/>
</dbReference>
<feature type="domain" description="TonB-dependent transporter Oar-like beta-barrel" evidence="13">
    <location>
        <begin position="359"/>
        <end position="1002"/>
    </location>
</feature>
<keyword evidence="4 9" id="KW-0812">Transmembrane</keyword>
<dbReference type="GO" id="GO:0009279">
    <property type="term" value="C:cell outer membrane"/>
    <property type="evidence" value="ECO:0007669"/>
    <property type="project" value="UniProtKB-SubCell"/>
</dbReference>
<dbReference type="PROSITE" id="PS01156">
    <property type="entry name" value="TONB_DEPENDENT_REC_2"/>
    <property type="match status" value="1"/>
</dbReference>
<dbReference type="Gene3D" id="2.170.130.10">
    <property type="entry name" value="TonB-dependent receptor, plug domain"/>
    <property type="match status" value="1"/>
</dbReference>
<evidence type="ECO:0000256" key="2">
    <source>
        <dbReference type="ARBA" id="ARBA00022448"/>
    </source>
</evidence>
<feature type="domain" description="TonB-dependent receptor plug" evidence="12">
    <location>
        <begin position="123"/>
        <end position="225"/>
    </location>
</feature>
<keyword evidence="3 9" id="KW-1134">Transmembrane beta strand</keyword>